<organism evidence="2 3">
    <name type="scientific">Acetivibrio ethanolgignens</name>
    <dbReference type="NCBI Taxonomy" id="290052"/>
    <lineage>
        <taxon>Bacteria</taxon>
        <taxon>Bacillati</taxon>
        <taxon>Bacillota</taxon>
        <taxon>Clostridia</taxon>
        <taxon>Eubacteriales</taxon>
        <taxon>Oscillospiraceae</taxon>
        <taxon>Acetivibrio</taxon>
    </lineage>
</organism>
<reference evidence="2 3" key="1">
    <citation type="submission" date="2015-11" db="EMBL/GenBank/DDBJ databases">
        <title>Butyribacter intestini gen. nov., sp. nov., a butyric acid-producing bacterium of the family Lachnospiraceae isolated from the human faeces.</title>
        <authorList>
            <person name="Zou Y."/>
            <person name="Xue W."/>
            <person name="Luo G."/>
            <person name="Lv M."/>
        </authorList>
    </citation>
    <scope>NUCLEOTIDE SEQUENCE [LARGE SCALE GENOMIC DNA]</scope>
    <source>
        <strain evidence="2 3">ACET-33324</strain>
    </source>
</reference>
<dbReference type="STRING" id="290052.ASU35_04055"/>
<evidence type="ECO:0000256" key="1">
    <source>
        <dbReference type="SAM" id="Phobius"/>
    </source>
</evidence>
<feature type="transmembrane region" description="Helical" evidence="1">
    <location>
        <begin position="330"/>
        <end position="348"/>
    </location>
</feature>
<dbReference type="OrthoDB" id="2662505at2"/>
<dbReference type="RefSeq" id="WP_058354092.1">
    <property type="nucleotide sequence ID" value="NZ_CABMMD010000208.1"/>
</dbReference>
<sequence>MKDWYQLLQRLPWVRGYLSELQHIYQIIKPADEITVEKSVKRVLKGNLLLSLILAGIFLSFRGATVYLYGILFMTAVIVNRQWVNQRLLKEEKRLLEQLEKYLGDVRHHYHTGGLIEEAVYDSLEQAPYEIALHMHQIYDVLTEEDKEADIRYRELAPNKFLTTFLALCQITIEYGDSIWDGSSLFLTNLNYLREEIRIELLKREKAAYVFSGLFWISLLPVFFLKVIENWGIQNLPELETYYHGTYGIIVSFVIFLGTFGSCQLIGRLKAFESCYKNHYLLEKIGGIPWLQQRIKAWIFTHPKKSAEASQILQKCETGLRLPEFIVKKLLYTAGGAGIVFIMALHIGLLKNLFWLPAFILAGVCSFFAGFLAGKLPEVFLALQLFLGKREKEDEVLQFHSIIIMLMHLKRMNAETILCWMENFSRFFRGSLAECVDNFSCDNEGALLLLKEREPYLPFVRLVENLEACDRVGVEKAFDEVAGQRNYFLEKRKQDNEIAITEKGALARVVAYLPMVLTLLLYLIVPFVLESILQLSGYMSQVSGQ</sequence>
<feature type="transmembrane region" description="Helical" evidence="1">
    <location>
        <begin position="509"/>
        <end position="529"/>
    </location>
</feature>
<dbReference type="Proteomes" id="UP000054874">
    <property type="component" value="Unassembled WGS sequence"/>
</dbReference>
<protein>
    <submittedName>
        <fullName evidence="2">Uncharacterized protein</fullName>
    </submittedName>
</protein>
<evidence type="ECO:0000313" key="2">
    <source>
        <dbReference type="EMBL" id="KSV57596.1"/>
    </source>
</evidence>
<dbReference type="AlphaFoldDB" id="A0A0V8QAU8"/>
<gene>
    <name evidence="2" type="ORF">ASU35_04055</name>
</gene>
<accession>A0A0V8QAU8</accession>
<name>A0A0V8QAU8_9FIRM</name>
<feature type="transmembrane region" description="Helical" evidence="1">
    <location>
        <begin position="245"/>
        <end position="267"/>
    </location>
</feature>
<proteinExistence type="predicted"/>
<feature type="transmembrane region" description="Helical" evidence="1">
    <location>
        <begin position="207"/>
        <end position="225"/>
    </location>
</feature>
<keyword evidence="1" id="KW-0812">Transmembrane</keyword>
<keyword evidence="1" id="KW-1133">Transmembrane helix</keyword>
<evidence type="ECO:0000313" key="3">
    <source>
        <dbReference type="Proteomes" id="UP000054874"/>
    </source>
</evidence>
<keyword evidence="3" id="KW-1185">Reference proteome</keyword>
<dbReference type="EMBL" id="LNAM01000208">
    <property type="protein sequence ID" value="KSV57596.1"/>
    <property type="molecule type" value="Genomic_DNA"/>
</dbReference>
<keyword evidence="1" id="KW-0472">Membrane</keyword>
<feature type="transmembrane region" description="Helical" evidence="1">
    <location>
        <begin position="354"/>
        <end position="374"/>
    </location>
</feature>
<comment type="caution">
    <text evidence="2">The sequence shown here is derived from an EMBL/GenBank/DDBJ whole genome shotgun (WGS) entry which is preliminary data.</text>
</comment>
<feature type="transmembrane region" description="Helical" evidence="1">
    <location>
        <begin position="67"/>
        <end position="84"/>
    </location>
</feature>